<dbReference type="Gene3D" id="3.40.630.190">
    <property type="entry name" value="LCP protein"/>
    <property type="match status" value="1"/>
</dbReference>
<sequence length="294" mass="30646">MALALGAAAAVIATRIDAVTMPQLDSEHQAQRKSAGDTVYLFVGADSGIERAATDIQRDTPDGQARADALVLVRLGDDGTASAVSLPRDLLSTDGYFGSIALALLDGPDVLMESVCSTTGVAVDRYVSIDGSGFVEAIDALGGIEVDIEYPLRDPAAELSIDTAGTQRVDGATALGLVRSRHGEQFVDGAWVSVSESEGARQRALWSARVLDGVRSALSDADVASLTRAVWSGSASLSLGGSLHPFELGRLARAELDIRELPAEKIGDGRALQMNEQSASVLTDAGFRTDCSLD</sequence>
<dbReference type="InterPro" id="IPR050922">
    <property type="entry name" value="LytR/CpsA/Psr_CW_biosynth"/>
</dbReference>
<reference evidence="4" key="1">
    <citation type="journal article" date="2019" name="Int. J. Syst. Evol. Microbiol.">
        <title>The Global Catalogue of Microorganisms (GCM) 10K type strain sequencing project: providing services to taxonomists for standard genome sequencing and annotation.</title>
        <authorList>
            <consortium name="The Broad Institute Genomics Platform"/>
            <consortium name="The Broad Institute Genome Sequencing Center for Infectious Disease"/>
            <person name="Wu L."/>
            <person name="Ma J."/>
        </authorList>
    </citation>
    <scope>NUCLEOTIDE SEQUENCE [LARGE SCALE GENOMIC DNA]</scope>
    <source>
        <strain evidence="4">JCM 14919</strain>
    </source>
</reference>
<evidence type="ECO:0000313" key="3">
    <source>
        <dbReference type="EMBL" id="GAA2187169.1"/>
    </source>
</evidence>
<keyword evidence="4" id="KW-1185">Reference proteome</keyword>
<comment type="caution">
    <text evidence="3">The sequence shown here is derived from an EMBL/GenBank/DDBJ whole genome shotgun (WGS) entry which is preliminary data.</text>
</comment>
<evidence type="ECO:0000259" key="2">
    <source>
        <dbReference type="Pfam" id="PF03816"/>
    </source>
</evidence>
<evidence type="ECO:0000256" key="1">
    <source>
        <dbReference type="ARBA" id="ARBA00006068"/>
    </source>
</evidence>
<dbReference type="Pfam" id="PF03816">
    <property type="entry name" value="LytR_cpsA_psr"/>
    <property type="match status" value="1"/>
</dbReference>
<name>A0ABP5N0R2_9MICO</name>
<dbReference type="InterPro" id="IPR004474">
    <property type="entry name" value="LytR_CpsA_psr"/>
</dbReference>
<dbReference type="EMBL" id="BAAAOP010000005">
    <property type="protein sequence ID" value="GAA2187169.1"/>
    <property type="molecule type" value="Genomic_DNA"/>
</dbReference>
<feature type="domain" description="Cell envelope-related transcriptional attenuator" evidence="2">
    <location>
        <begin position="66"/>
        <end position="185"/>
    </location>
</feature>
<dbReference type="NCBIfam" id="TIGR00350">
    <property type="entry name" value="lytR_cpsA_psr"/>
    <property type="match status" value="1"/>
</dbReference>
<comment type="similarity">
    <text evidence="1">Belongs to the LytR/CpsA/Psr (LCP) family.</text>
</comment>
<dbReference type="Proteomes" id="UP001501084">
    <property type="component" value="Unassembled WGS sequence"/>
</dbReference>
<dbReference type="PANTHER" id="PTHR33392:SF6">
    <property type="entry name" value="POLYISOPRENYL-TEICHOIC ACID--PEPTIDOGLYCAN TEICHOIC ACID TRANSFERASE TAGU"/>
    <property type="match status" value="1"/>
</dbReference>
<dbReference type="RefSeq" id="WP_346057656.1">
    <property type="nucleotide sequence ID" value="NZ_BAAAOP010000005.1"/>
</dbReference>
<evidence type="ECO:0000313" key="4">
    <source>
        <dbReference type="Proteomes" id="UP001501084"/>
    </source>
</evidence>
<protein>
    <recommendedName>
        <fullName evidence="2">Cell envelope-related transcriptional attenuator domain-containing protein</fullName>
    </recommendedName>
</protein>
<dbReference type="PANTHER" id="PTHR33392">
    <property type="entry name" value="POLYISOPRENYL-TEICHOIC ACID--PEPTIDOGLYCAN TEICHOIC ACID TRANSFERASE TAGU"/>
    <property type="match status" value="1"/>
</dbReference>
<organism evidence="3 4">
    <name type="scientific">Leucobacter alluvii</name>
    <dbReference type="NCBI Taxonomy" id="340321"/>
    <lineage>
        <taxon>Bacteria</taxon>
        <taxon>Bacillati</taxon>
        <taxon>Actinomycetota</taxon>
        <taxon>Actinomycetes</taxon>
        <taxon>Micrococcales</taxon>
        <taxon>Microbacteriaceae</taxon>
        <taxon>Leucobacter</taxon>
    </lineage>
</organism>
<gene>
    <name evidence="3" type="ORF">GCM10009786_10920</name>
</gene>
<proteinExistence type="inferred from homology"/>
<accession>A0ABP5N0R2</accession>